<evidence type="ECO:0000256" key="6">
    <source>
        <dbReference type="ARBA" id="ARBA00022801"/>
    </source>
</evidence>
<dbReference type="InterPro" id="IPR044929">
    <property type="entry name" value="DNA/RNA_non-sp_Endonuclease_sf"/>
</dbReference>
<evidence type="ECO:0000259" key="12">
    <source>
        <dbReference type="SMART" id="SM00892"/>
    </source>
</evidence>
<dbReference type="Proteomes" id="UP000199227">
    <property type="component" value="Unassembled WGS sequence"/>
</dbReference>
<sequence length="266" mass="31238">MLRKIVIYALLSINLIYARIPAGLYNNGQSDNTLIKKHIPFGIDMSKAKLQCDQTLVNIAYVSCFNYKTNTPLWSSYTITAKDVAGHSKRYRNFLYDKRVPKRHRVKPSDYTKSGYDRGHLCPNAVADGQNLKKQAQTFLMTNIAPQHPKLNREGWNYLEKAVRKWIKKRGKLNVITGVWFDDNQKQIGRRKQPKISIPAYWYKIIYDPNKNESIAFWMPNSPVGRREWIRYKTTIDEIEKKTGIDFYARLQRIKQIKMERTNGKF</sequence>
<dbReference type="GO" id="GO:0046872">
    <property type="term" value="F:metal ion binding"/>
    <property type="evidence" value="ECO:0007669"/>
    <property type="project" value="UniProtKB-KW"/>
</dbReference>
<evidence type="ECO:0000256" key="9">
    <source>
        <dbReference type="PIRSR" id="PIRSR640255-2"/>
    </source>
</evidence>
<dbReference type="InterPro" id="IPR020821">
    <property type="entry name" value="ENPP1-3/EXOG-like_nuc-like"/>
</dbReference>
<evidence type="ECO:0000256" key="7">
    <source>
        <dbReference type="ARBA" id="ARBA00022842"/>
    </source>
</evidence>
<evidence type="ECO:0000256" key="3">
    <source>
        <dbReference type="ARBA" id="ARBA00022722"/>
    </source>
</evidence>
<feature type="active site" description="Proton acceptor" evidence="8">
    <location>
        <position position="120"/>
    </location>
</feature>
<dbReference type="SMART" id="SM00892">
    <property type="entry name" value="Endonuclease_NS"/>
    <property type="match status" value="1"/>
</dbReference>
<dbReference type="EMBL" id="FOXB01000040">
    <property type="protein sequence ID" value="SFP77838.1"/>
    <property type="molecule type" value="Genomic_DNA"/>
</dbReference>
<keyword evidence="4 9" id="KW-0479">Metal-binding</keyword>
<name>A0A1I5T4F8_9BACT</name>
<dbReference type="PANTHER" id="PTHR13966:SF5">
    <property type="entry name" value="ENDONUCLEASE G, MITOCHONDRIAL"/>
    <property type="match status" value="1"/>
</dbReference>
<dbReference type="EC" id="3.1.30.-" evidence="10"/>
<reference evidence="13 14" key="1">
    <citation type="submission" date="2016-10" db="EMBL/GenBank/DDBJ databases">
        <authorList>
            <person name="de Groot N.N."/>
        </authorList>
    </citation>
    <scope>NUCLEOTIDE SEQUENCE [LARGE SCALE GENOMIC DNA]</scope>
    <source>
        <strain evidence="13 14">EP1-55-1</strain>
    </source>
</reference>
<dbReference type="RefSeq" id="WP_092913644.1">
    <property type="nucleotide sequence ID" value="NZ_FOXB01000040.1"/>
</dbReference>
<gene>
    <name evidence="13" type="ORF">SAMN05216234_14011</name>
</gene>
<dbReference type="InterPro" id="IPR044925">
    <property type="entry name" value="His-Me_finger_sf"/>
</dbReference>
<dbReference type="SUPFAM" id="SSF54060">
    <property type="entry name" value="His-Me finger endonucleases"/>
    <property type="match status" value="1"/>
</dbReference>
<keyword evidence="7" id="KW-0460">Magnesium</keyword>
<dbReference type="GO" id="GO:0004519">
    <property type="term" value="F:endonuclease activity"/>
    <property type="evidence" value="ECO:0007669"/>
    <property type="project" value="UniProtKB-UniRule"/>
</dbReference>
<dbReference type="CDD" id="cd00091">
    <property type="entry name" value="NUC"/>
    <property type="match status" value="1"/>
</dbReference>
<dbReference type="InterPro" id="IPR001604">
    <property type="entry name" value="Endo_G_ENPP1-like_dom"/>
</dbReference>
<dbReference type="InterPro" id="IPR040255">
    <property type="entry name" value="Non-specific_endonuclease"/>
</dbReference>
<dbReference type="SMART" id="SM00477">
    <property type="entry name" value="NUC"/>
    <property type="match status" value="1"/>
</dbReference>
<feature type="domain" description="ENPP1-3/EXOG-like endonuclease/phosphodiesterase" evidence="11">
    <location>
        <begin position="58"/>
        <end position="254"/>
    </location>
</feature>
<evidence type="ECO:0000256" key="1">
    <source>
        <dbReference type="ARBA" id="ARBA00001946"/>
    </source>
</evidence>
<proteinExistence type="inferred from homology"/>
<organism evidence="13 14">
    <name type="scientific">Hydrogenimonas thermophila</name>
    <dbReference type="NCBI Taxonomy" id="223786"/>
    <lineage>
        <taxon>Bacteria</taxon>
        <taxon>Pseudomonadati</taxon>
        <taxon>Campylobacterota</taxon>
        <taxon>Epsilonproteobacteria</taxon>
        <taxon>Campylobacterales</taxon>
        <taxon>Hydrogenimonadaceae</taxon>
        <taxon>Hydrogenimonas</taxon>
    </lineage>
</organism>
<evidence type="ECO:0000256" key="4">
    <source>
        <dbReference type="ARBA" id="ARBA00022723"/>
    </source>
</evidence>
<keyword evidence="5 10" id="KW-0255">Endonuclease</keyword>
<dbReference type="STRING" id="223786.SAMN05216234_14011"/>
<dbReference type="AlphaFoldDB" id="A0A1I5T4F8"/>
<comment type="similarity">
    <text evidence="2 10">Belongs to the DNA/RNA non-specific endonuclease family.</text>
</comment>
<evidence type="ECO:0000313" key="14">
    <source>
        <dbReference type="Proteomes" id="UP000199227"/>
    </source>
</evidence>
<feature type="domain" description="DNA/RNA non-specific endonuclease/pyrophosphatase/phosphodiesterase" evidence="12">
    <location>
        <begin position="57"/>
        <end position="254"/>
    </location>
</feature>
<dbReference type="Gene3D" id="3.40.570.10">
    <property type="entry name" value="Extracellular Endonuclease, subunit A"/>
    <property type="match status" value="1"/>
</dbReference>
<dbReference type="GO" id="GO:0003676">
    <property type="term" value="F:nucleic acid binding"/>
    <property type="evidence" value="ECO:0007669"/>
    <property type="project" value="InterPro"/>
</dbReference>
<accession>A0A1I5T4F8</accession>
<evidence type="ECO:0000313" key="13">
    <source>
        <dbReference type="EMBL" id="SFP77838.1"/>
    </source>
</evidence>
<dbReference type="GO" id="GO:0016787">
    <property type="term" value="F:hydrolase activity"/>
    <property type="evidence" value="ECO:0007669"/>
    <property type="project" value="UniProtKB-KW"/>
</dbReference>
<dbReference type="Pfam" id="PF01223">
    <property type="entry name" value="Endonuclease_NS"/>
    <property type="match status" value="1"/>
</dbReference>
<keyword evidence="6 10" id="KW-0378">Hydrolase</keyword>
<protein>
    <recommendedName>
        <fullName evidence="10">Endonuclease</fullName>
        <ecNumber evidence="10">3.1.30.-</ecNumber>
    </recommendedName>
</protein>
<keyword evidence="3 10" id="KW-0540">Nuclease</keyword>
<evidence type="ECO:0000259" key="11">
    <source>
        <dbReference type="SMART" id="SM00477"/>
    </source>
</evidence>
<evidence type="ECO:0000256" key="5">
    <source>
        <dbReference type="ARBA" id="ARBA00022759"/>
    </source>
</evidence>
<dbReference type="InterPro" id="IPR018524">
    <property type="entry name" value="DNA/RNA_endonuclease_AS"/>
</dbReference>
<keyword evidence="14" id="KW-1185">Reference proteome</keyword>
<evidence type="ECO:0000256" key="2">
    <source>
        <dbReference type="ARBA" id="ARBA00010052"/>
    </source>
</evidence>
<dbReference type="PANTHER" id="PTHR13966">
    <property type="entry name" value="ENDONUCLEASE RELATED"/>
    <property type="match status" value="1"/>
</dbReference>
<comment type="cofactor">
    <cofactor evidence="1 10">
        <name>Mg(2+)</name>
        <dbReference type="ChEBI" id="CHEBI:18420"/>
    </cofactor>
</comment>
<dbReference type="PROSITE" id="PS01070">
    <property type="entry name" value="NUCLEASE_NON_SPEC"/>
    <property type="match status" value="1"/>
</dbReference>
<dbReference type="OrthoDB" id="9811262at2"/>
<evidence type="ECO:0000256" key="8">
    <source>
        <dbReference type="PIRSR" id="PIRSR640255-1"/>
    </source>
</evidence>
<evidence type="ECO:0000256" key="10">
    <source>
        <dbReference type="RuleBase" id="RU366055"/>
    </source>
</evidence>
<feature type="binding site" evidence="9">
    <location>
        <position position="152"/>
    </location>
    <ligand>
        <name>Mg(2+)</name>
        <dbReference type="ChEBI" id="CHEBI:18420"/>
        <note>catalytic</note>
    </ligand>
</feature>